<dbReference type="InterPro" id="IPR001611">
    <property type="entry name" value="Leu-rich_rpt"/>
</dbReference>
<accession>A0AAV1JNV3</accession>
<keyword evidence="10" id="KW-1185">Reference proteome</keyword>
<dbReference type="SUPFAM" id="SSF52058">
    <property type="entry name" value="L domain-like"/>
    <property type="match status" value="1"/>
</dbReference>
<proteinExistence type="predicted"/>
<name>A0AAV1JNV3_9NEOP</name>
<comment type="caution">
    <text evidence="9">The sequence shown here is derived from an EMBL/GenBank/DDBJ whole genome shotgun (WGS) entry which is preliminary data.</text>
</comment>
<dbReference type="AlphaFoldDB" id="A0AAV1JNV3"/>
<dbReference type="InterPro" id="IPR032675">
    <property type="entry name" value="LRR_dom_sf"/>
</dbReference>
<dbReference type="InterPro" id="IPR003591">
    <property type="entry name" value="Leu-rich_rpt_typical-subtyp"/>
</dbReference>
<dbReference type="PANTHER" id="PTHR45712:SF22">
    <property type="entry name" value="INSULIN-LIKE GROWTH FACTOR-BINDING PROTEIN COMPLEX ACID LABILE SUBUNIT"/>
    <property type="match status" value="1"/>
</dbReference>
<keyword evidence="6" id="KW-1133">Transmembrane helix</keyword>
<dbReference type="InterPro" id="IPR050333">
    <property type="entry name" value="SLRP"/>
</dbReference>
<feature type="region of interest" description="Disordered" evidence="5">
    <location>
        <begin position="445"/>
        <end position="478"/>
    </location>
</feature>
<organism evidence="9 10">
    <name type="scientific">Leptosia nina</name>
    <dbReference type="NCBI Taxonomy" id="320188"/>
    <lineage>
        <taxon>Eukaryota</taxon>
        <taxon>Metazoa</taxon>
        <taxon>Ecdysozoa</taxon>
        <taxon>Arthropoda</taxon>
        <taxon>Hexapoda</taxon>
        <taxon>Insecta</taxon>
        <taxon>Pterygota</taxon>
        <taxon>Neoptera</taxon>
        <taxon>Endopterygota</taxon>
        <taxon>Lepidoptera</taxon>
        <taxon>Glossata</taxon>
        <taxon>Ditrysia</taxon>
        <taxon>Papilionoidea</taxon>
        <taxon>Pieridae</taxon>
        <taxon>Pierinae</taxon>
        <taxon>Leptosia</taxon>
    </lineage>
</organism>
<gene>
    <name evidence="9" type="ORF">LNINA_LOCUS10317</name>
</gene>
<dbReference type="Pfam" id="PF01462">
    <property type="entry name" value="LRRNT"/>
    <property type="match status" value="1"/>
</dbReference>
<reference evidence="9 10" key="1">
    <citation type="submission" date="2023-11" db="EMBL/GenBank/DDBJ databases">
        <authorList>
            <person name="Okamura Y."/>
        </authorList>
    </citation>
    <scope>NUCLEOTIDE SEQUENCE [LARGE SCALE GENOMIC DNA]</scope>
</reference>
<evidence type="ECO:0000256" key="7">
    <source>
        <dbReference type="SAM" id="SignalP"/>
    </source>
</evidence>
<dbReference type="PANTHER" id="PTHR45712">
    <property type="entry name" value="AGAP008170-PA"/>
    <property type="match status" value="1"/>
</dbReference>
<dbReference type="Pfam" id="PF13855">
    <property type="entry name" value="LRR_8"/>
    <property type="match status" value="1"/>
</dbReference>
<evidence type="ECO:0000313" key="9">
    <source>
        <dbReference type="EMBL" id="CAK1551149.1"/>
    </source>
</evidence>
<evidence type="ECO:0000256" key="2">
    <source>
        <dbReference type="ARBA" id="ARBA00022729"/>
    </source>
</evidence>
<keyword evidence="4" id="KW-0325">Glycoprotein</keyword>
<dbReference type="EMBL" id="CAVLEF010000122">
    <property type="protein sequence ID" value="CAK1551149.1"/>
    <property type="molecule type" value="Genomic_DNA"/>
</dbReference>
<keyword evidence="6" id="KW-0472">Membrane</keyword>
<dbReference type="SMART" id="SM00369">
    <property type="entry name" value="LRR_TYP"/>
    <property type="match status" value="4"/>
</dbReference>
<feature type="transmembrane region" description="Helical" evidence="6">
    <location>
        <begin position="416"/>
        <end position="434"/>
    </location>
</feature>
<feature type="chain" id="PRO_5043751726" description="LRRNT domain-containing protein" evidence="7">
    <location>
        <begin position="21"/>
        <end position="478"/>
    </location>
</feature>
<evidence type="ECO:0000256" key="3">
    <source>
        <dbReference type="ARBA" id="ARBA00022737"/>
    </source>
</evidence>
<keyword evidence="2 7" id="KW-0732">Signal</keyword>
<evidence type="ECO:0000259" key="8">
    <source>
        <dbReference type="Pfam" id="PF01462"/>
    </source>
</evidence>
<keyword evidence="3" id="KW-0677">Repeat</keyword>
<keyword evidence="1" id="KW-0433">Leucine-rich repeat</keyword>
<evidence type="ECO:0000256" key="5">
    <source>
        <dbReference type="SAM" id="MobiDB-lite"/>
    </source>
</evidence>
<evidence type="ECO:0000256" key="4">
    <source>
        <dbReference type="ARBA" id="ARBA00023180"/>
    </source>
</evidence>
<dbReference type="Pfam" id="PF00560">
    <property type="entry name" value="LRR_1"/>
    <property type="match status" value="1"/>
</dbReference>
<sequence>MTSKLVWLLLACSVQGLVKAQESDVTEIPSDTVIDAFANHIEGSGSNALGEEVTEQSVQPKLEPVIPNSEDDQPNIESLLRFGGKVDEQIDEANDPVMEEKQVSTEENKLSIPPVIEDEKHEENSTPEIPCPKSCLCSIEGHENNLVVNCAGSSLTEFPSPLDSRTSTLNLNNNKLTEIPNDISALKNLKVLNANDNSIMELSPGSISELPELIKLDLANNRLIEYPQDLKNSIILTKLEELDLGGNDIRTVLTPELFSPLKSLRKVTLPTTKTDFLEDLCIAFKSSLETVCAESCKEHTFECPDATANIEKDLFDATLPGMIAFDTIHSQETSDTVAKNDTKIEILAPEPTKEPEITSTTTEFSLRSAVNEEPLDKKAFNSLVEAPKDTVHDETEVKIGAKTSETPKQAGGVDRSVIGIVIAGMIVVVAAIAIKKNWSSIRKKFSSNPRPNDRTPHTNGNAPEEVPLQEKANDKSPV</sequence>
<evidence type="ECO:0000313" key="10">
    <source>
        <dbReference type="Proteomes" id="UP001497472"/>
    </source>
</evidence>
<feature type="domain" description="LRRNT" evidence="8">
    <location>
        <begin position="130"/>
        <end position="160"/>
    </location>
</feature>
<evidence type="ECO:0000256" key="6">
    <source>
        <dbReference type="SAM" id="Phobius"/>
    </source>
</evidence>
<dbReference type="Gene3D" id="3.80.10.10">
    <property type="entry name" value="Ribonuclease Inhibitor"/>
    <property type="match status" value="1"/>
</dbReference>
<dbReference type="InterPro" id="IPR000372">
    <property type="entry name" value="LRRNT"/>
</dbReference>
<dbReference type="Proteomes" id="UP001497472">
    <property type="component" value="Unassembled WGS sequence"/>
</dbReference>
<evidence type="ECO:0000256" key="1">
    <source>
        <dbReference type="ARBA" id="ARBA00022614"/>
    </source>
</evidence>
<keyword evidence="6" id="KW-0812">Transmembrane</keyword>
<feature type="signal peptide" evidence="7">
    <location>
        <begin position="1"/>
        <end position="20"/>
    </location>
</feature>
<protein>
    <recommendedName>
        <fullName evidence="8">LRRNT domain-containing protein</fullName>
    </recommendedName>
</protein>